<name>A0A6E8W5N5_ANOCL</name>
<feature type="region of interest" description="Disordered" evidence="1">
    <location>
        <begin position="16"/>
        <end position="274"/>
    </location>
</feature>
<dbReference type="Proteomes" id="UP001105220">
    <property type="component" value="Unplaced"/>
</dbReference>
<dbReference type="VEuPathDB" id="VectorBase:ACMO_012039"/>
<dbReference type="VEuPathDB" id="VectorBase:ACON2_033493"/>
<feature type="compositionally biased region" description="Gly residues" evidence="1">
    <location>
        <begin position="212"/>
        <end position="228"/>
    </location>
</feature>
<dbReference type="VEuPathDB" id="VectorBase:ACON011703"/>
<proteinExistence type="predicted"/>
<feature type="compositionally biased region" description="Gly residues" evidence="1">
    <location>
        <begin position="150"/>
        <end position="164"/>
    </location>
</feature>
<evidence type="ECO:0000256" key="1">
    <source>
        <dbReference type="SAM" id="MobiDB-lite"/>
    </source>
</evidence>
<dbReference type="AlphaFoldDB" id="A0A6E8W5N5"/>
<feature type="compositionally biased region" description="Low complexity" evidence="1">
    <location>
        <begin position="201"/>
        <end position="211"/>
    </location>
</feature>
<dbReference type="EnsemblMetazoa" id="ACON011703-RA">
    <property type="protein sequence ID" value="ACON011703-PA"/>
    <property type="gene ID" value="ACON011703"/>
</dbReference>
<evidence type="ECO:0000313" key="2">
    <source>
        <dbReference type="EnsemblMetazoa" id="ACON011703-PA"/>
    </source>
</evidence>
<accession>A0A6E8W5N5</accession>
<organism evidence="2 3">
    <name type="scientific">Anopheles coluzzii</name>
    <name type="common">African malaria mosquito</name>
    <dbReference type="NCBI Taxonomy" id="1518534"/>
    <lineage>
        <taxon>Eukaryota</taxon>
        <taxon>Metazoa</taxon>
        <taxon>Ecdysozoa</taxon>
        <taxon>Arthropoda</taxon>
        <taxon>Hexapoda</taxon>
        <taxon>Insecta</taxon>
        <taxon>Pterygota</taxon>
        <taxon>Neoptera</taxon>
        <taxon>Endopterygota</taxon>
        <taxon>Diptera</taxon>
        <taxon>Nematocera</taxon>
        <taxon>Culicoidea</taxon>
        <taxon>Culicidae</taxon>
        <taxon>Anophelinae</taxon>
        <taxon>Anopheles</taxon>
    </lineage>
</organism>
<evidence type="ECO:0000313" key="3">
    <source>
        <dbReference type="Proteomes" id="UP001105220"/>
    </source>
</evidence>
<reference key="1">
    <citation type="journal article" date="2019" name="Genes (Basel)">
        <title>A High-Quality De novo Genome Assembly from a Single Mosquito Using PacBio Sequencing.</title>
        <authorList>
            <person name="Kingan S.B."/>
            <person name="Heaton H."/>
            <person name="Cudini J."/>
            <person name="Lambert C.C."/>
            <person name="Baybayan P."/>
            <person name="Galvin B.D."/>
            <person name="Durbin R."/>
            <person name="Korlach J."/>
            <person name="Lawniczak M.K.N."/>
        </authorList>
    </citation>
    <scope>NUCLEOTIDE SEQUENCE [LARGE SCALE GENOMIC DNA]</scope>
    <source>
        <strain>Mali-NIH</strain>
    </source>
</reference>
<protein>
    <submittedName>
        <fullName evidence="2">Uncharacterized protein</fullName>
    </submittedName>
</protein>
<reference evidence="2" key="2">
    <citation type="submission" date="2020-05" db="UniProtKB">
        <authorList>
            <consortium name="EnsemblMetazoa"/>
        </authorList>
    </citation>
    <scope>IDENTIFICATION</scope>
    <source>
        <strain evidence="2">Ngousso</strain>
    </source>
</reference>
<sequence length="274" mass="26594">GGGGMLKSALNYAASFRSRSDRVGTAGPGGRRKPTAAELPKGASKAGQRGTGRDAAMEKLTPNARRRDKSAKAGMGEKDQRGTKMGATGGGAGRVKSGKALPGTPANRAKSAAGGRGRQLRRSSSAVALDPGQLRRANKLYEKNQKAAAGAGGMMGAGKSGRGGKSSSSLIQSKANRHSDNDMTGPGGLMKSDSRGEMRSGKASAKATDGAAGAGGGDSSGGGGGGDASGTELGGKSPLNATSHGAGGGGGDGQGSMGVATHELTVAGDGEGEK</sequence>
<feature type="compositionally biased region" description="Gly residues" evidence="1">
    <location>
        <begin position="245"/>
        <end position="256"/>
    </location>
</feature>
<keyword evidence="3" id="KW-1185">Reference proteome</keyword>